<name>A0A0F9KSB9_9ZZZZ</name>
<proteinExistence type="predicted"/>
<accession>A0A0F9KSB9</accession>
<gene>
    <name evidence="1" type="ORF">LCGC14_1599530</name>
</gene>
<sequence length="66" mass="7507">MGEVTREDFIANQSKHCEETQAPFFMPRSGICWNCKRDIIPKLISKGETGNCLITGCPLCYRSYCD</sequence>
<dbReference type="EMBL" id="LAZR01012809">
    <property type="protein sequence ID" value="KKM24998.1"/>
    <property type="molecule type" value="Genomic_DNA"/>
</dbReference>
<dbReference type="AlphaFoldDB" id="A0A0F9KSB9"/>
<protein>
    <submittedName>
        <fullName evidence="1">Uncharacterized protein</fullName>
    </submittedName>
</protein>
<reference evidence="1" key="1">
    <citation type="journal article" date="2015" name="Nature">
        <title>Complex archaea that bridge the gap between prokaryotes and eukaryotes.</title>
        <authorList>
            <person name="Spang A."/>
            <person name="Saw J.H."/>
            <person name="Jorgensen S.L."/>
            <person name="Zaremba-Niedzwiedzka K."/>
            <person name="Martijn J."/>
            <person name="Lind A.E."/>
            <person name="van Eijk R."/>
            <person name="Schleper C."/>
            <person name="Guy L."/>
            <person name="Ettema T.J."/>
        </authorList>
    </citation>
    <scope>NUCLEOTIDE SEQUENCE</scope>
</reference>
<organism evidence="1">
    <name type="scientific">marine sediment metagenome</name>
    <dbReference type="NCBI Taxonomy" id="412755"/>
    <lineage>
        <taxon>unclassified sequences</taxon>
        <taxon>metagenomes</taxon>
        <taxon>ecological metagenomes</taxon>
    </lineage>
</organism>
<evidence type="ECO:0000313" key="1">
    <source>
        <dbReference type="EMBL" id="KKM24998.1"/>
    </source>
</evidence>
<comment type="caution">
    <text evidence="1">The sequence shown here is derived from an EMBL/GenBank/DDBJ whole genome shotgun (WGS) entry which is preliminary data.</text>
</comment>